<dbReference type="RefSeq" id="WP_428834583.1">
    <property type="nucleotide sequence ID" value="NZ_BAAAMU010000047.1"/>
</dbReference>
<reference evidence="4" key="1">
    <citation type="journal article" date="2019" name="Int. J. Syst. Evol. Microbiol.">
        <title>The Global Catalogue of Microorganisms (GCM) 10K type strain sequencing project: providing services to taxonomists for standard genome sequencing and annotation.</title>
        <authorList>
            <consortium name="The Broad Institute Genomics Platform"/>
            <consortium name="The Broad Institute Genome Sequencing Center for Infectious Disease"/>
            <person name="Wu L."/>
            <person name="Ma J."/>
        </authorList>
    </citation>
    <scope>NUCLEOTIDE SEQUENCE [LARGE SCALE GENOMIC DNA]</scope>
    <source>
        <strain evidence="4">JCM 13929</strain>
    </source>
</reference>
<proteinExistence type="predicted"/>
<organism evidence="3 4">
    <name type="scientific">Nonomuraea maheshkhaliensis</name>
    <dbReference type="NCBI Taxonomy" id="419590"/>
    <lineage>
        <taxon>Bacteria</taxon>
        <taxon>Bacillati</taxon>
        <taxon>Actinomycetota</taxon>
        <taxon>Actinomycetes</taxon>
        <taxon>Streptosporangiales</taxon>
        <taxon>Streptosporangiaceae</taxon>
        <taxon>Nonomuraea</taxon>
    </lineage>
</organism>
<comment type="caution">
    <text evidence="3">The sequence shown here is derived from an EMBL/GenBank/DDBJ whole genome shotgun (WGS) entry which is preliminary data.</text>
</comment>
<gene>
    <name evidence="3" type="ORF">GCM10009733_057200</name>
</gene>
<dbReference type="Pfam" id="PF22767">
    <property type="entry name" value="ThcOx"/>
    <property type="match status" value="1"/>
</dbReference>
<name>A0ABP4RH66_9ACTN</name>
<accession>A0ABP4RH66</accession>
<evidence type="ECO:0008006" key="5">
    <source>
        <dbReference type="Google" id="ProtNLM"/>
    </source>
</evidence>
<dbReference type="Proteomes" id="UP001500064">
    <property type="component" value="Unassembled WGS sequence"/>
</dbReference>
<evidence type="ECO:0000313" key="3">
    <source>
        <dbReference type="EMBL" id="GAA1652539.1"/>
    </source>
</evidence>
<dbReference type="CDD" id="cd02142">
    <property type="entry name" value="McbC_SagB-like_oxidoreductase"/>
    <property type="match status" value="1"/>
</dbReference>
<dbReference type="InterPro" id="IPR029479">
    <property type="entry name" value="Nitroreductase"/>
</dbReference>
<dbReference type="PANTHER" id="PTHR43745">
    <property type="entry name" value="NITROREDUCTASE MJ1384-RELATED"/>
    <property type="match status" value="1"/>
</dbReference>
<feature type="domain" description="Nitroreductase" evidence="1">
    <location>
        <begin position="156"/>
        <end position="329"/>
    </location>
</feature>
<dbReference type="Pfam" id="PF00881">
    <property type="entry name" value="Nitroreductase"/>
    <property type="match status" value="1"/>
</dbReference>
<dbReference type="InterPro" id="IPR020051">
    <property type="entry name" value="SagB-type_dehydrogenase"/>
</dbReference>
<keyword evidence="4" id="KW-1185">Reference proteome</keyword>
<evidence type="ECO:0000259" key="1">
    <source>
        <dbReference type="Pfam" id="PF00881"/>
    </source>
</evidence>
<dbReference type="NCBIfam" id="TIGR03605">
    <property type="entry name" value="antibiot_sagB"/>
    <property type="match status" value="1"/>
</dbReference>
<dbReference type="EMBL" id="BAAAMU010000047">
    <property type="protein sequence ID" value="GAA1652539.1"/>
    <property type="molecule type" value="Genomic_DNA"/>
</dbReference>
<feature type="domain" description="Cyanobactin oxidase ThcOx second" evidence="2">
    <location>
        <begin position="1"/>
        <end position="107"/>
    </location>
</feature>
<evidence type="ECO:0000313" key="4">
    <source>
        <dbReference type="Proteomes" id="UP001500064"/>
    </source>
</evidence>
<sequence length="346" mass="37075">MSRFAVVTAEDGVLSVRGPRSPAVVELAPEAAGLLGALADWTTPAELGARAGWTAPAELVAGEVLRFLAAAGALTTGDEDGDEDGDLALAQWQPRDLWLHAHSRGSRIAGRYGGTYPFKGRFEPLPVNPAPFGGKRIELTAPDLDAPGPSLTETLERRRSVREHDQDAPITLDQLGELLYRSMRQRAAFDSPDGQRLADRPYPSGGSVHELEVYPLVVSCRGLDPGLWHYDTAGHALELVSEPSPAVRTLVRRARAAALLTEDPQVLLIVTARFGRVMWKYETIAYSLVLKHVGVLYQTIYLVGTAMNLAVCGLGGGDADDFALASGLDYLSEGSVGELVLGSRRG</sequence>
<dbReference type="InterPro" id="IPR052544">
    <property type="entry name" value="Bacteriocin_Proc_Enz"/>
</dbReference>
<dbReference type="InterPro" id="IPR000415">
    <property type="entry name" value="Nitroreductase-like"/>
</dbReference>
<dbReference type="Gene3D" id="3.40.109.10">
    <property type="entry name" value="NADH Oxidase"/>
    <property type="match status" value="1"/>
</dbReference>
<dbReference type="PANTHER" id="PTHR43745:SF2">
    <property type="entry name" value="NITROREDUCTASE MJ1384-RELATED"/>
    <property type="match status" value="1"/>
</dbReference>
<evidence type="ECO:0000259" key="2">
    <source>
        <dbReference type="Pfam" id="PF22767"/>
    </source>
</evidence>
<dbReference type="InterPro" id="IPR054488">
    <property type="entry name" value="ThcOx_dom2"/>
</dbReference>
<protein>
    <recommendedName>
        <fullName evidence="5">SagB/ThcOx family dehydrogenase</fullName>
    </recommendedName>
</protein>
<dbReference type="SUPFAM" id="SSF55469">
    <property type="entry name" value="FMN-dependent nitroreductase-like"/>
    <property type="match status" value="1"/>
</dbReference>